<evidence type="ECO:0000313" key="2">
    <source>
        <dbReference type="Proteomes" id="UP000005407"/>
    </source>
</evidence>
<comment type="caution">
    <text evidence="1">The sequence shown here is derived from an EMBL/GenBank/DDBJ whole genome shotgun (WGS) entry which is preliminary data.</text>
</comment>
<protein>
    <submittedName>
        <fullName evidence="1">Uncharacterized protein</fullName>
    </submittedName>
</protein>
<dbReference type="EMBL" id="AKMY01000077">
    <property type="protein sequence ID" value="EIQ15525.1"/>
    <property type="molecule type" value="Genomic_DNA"/>
</dbReference>
<gene>
    <name evidence="1" type="ORF">SFK315_5129</name>
</gene>
<organism evidence="1 2">
    <name type="scientific">Shigella flexneri K-315</name>
    <dbReference type="NCBI Taxonomy" id="766150"/>
    <lineage>
        <taxon>Bacteria</taxon>
        <taxon>Pseudomonadati</taxon>
        <taxon>Pseudomonadota</taxon>
        <taxon>Gammaproteobacteria</taxon>
        <taxon>Enterobacterales</taxon>
        <taxon>Enterobacteriaceae</taxon>
        <taxon>Shigella</taxon>
    </lineage>
</organism>
<dbReference type="AlphaFoldDB" id="I6C7N3"/>
<sequence length="74" mass="8256">MEMTENELRTFLNVSDNYPNDNDELDEFLQSEGLNDVANVDNLGDVLGIDPHWMESLTTFPPMEEKPAKAAGVA</sequence>
<evidence type="ECO:0000313" key="1">
    <source>
        <dbReference type="EMBL" id="EIQ15525.1"/>
    </source>
</evidence>
<name>I6C7N3_SHIFL</name>
<dbReference type="Proteomes" id="UP000005407">
    <property type="component" value="Unassembled WGS sequence"/>
</dbReference>
<reference evidence="1 2" key="1">
    <citation type="submission" date="2012-03" db="EMBL/GenBank/DDBJ databases">
        <authorList>
            <person name="Rasko D."/>
            <person name="Redman J."/>
            <person name="Daugherty S.C."/>
            <person name="Tallon L."/>
            <person name="Sadzewicz L."/>
            <person name="Jones K."/>
            <person name="Santana-Cruz I."/>
            <person name="Liu X."/>
        </authorList>
    </citation>
    <scope>NUCLEOTIDE SEQUENCE [LARGE SCALE GENOMIC DNA]</scope>
    <source>
        <strain evidence="1 2">K-315</strain>
    </source>
</reference>
<accession>I6C7N3</accession>
<dbReference type="PATRIC" id="fig|766150.3.peg.4945"/>
<proteinExistence type="predicted"/>